<feature type="compositionally biased region" description="Polar residues" evidence="1">
    <location>
        <begin position="74"/>
        <end position="83"/>
    </location>
</feature>
<keyword evidence="4" id="KW-1185">Reference proteome</keyword>
<dbReference type="EMBL" id="JBAWTH010000058">
    <property type="protein sequence ID" value="KAL2281255.1"/>
    <property type="molecule type" value="Genomic_DNA"/>
</dbReference>
<accession>A0ABR4EFM8</accession>
<feature type="transmembrane region" description="Helical" evidence="2">
    <location>
        <begin position="37"/>
        <end position="58"/>
    </location>
</feature>
<dbReference type="Proteomes" id="UP001600888">
    <property type="component" value="Unassembled WGS sequence"/>
</dbReference>
<keyword evidence="2" id="KW-0812">Transmembrane</keyword>
<evidence type="ECO:0000313" key="4">
    <source>
        <dbReference type="Proteomes" id="UP001600888"/>
    </source>
</evidence>
<keyword evidence="2" id="KW-1133">Transmembrane helix</keyword>
<reference evidence="3 4" key="1">
    <citation type="submission" date="2024-03" db="EMBL/GenBank/DDBJ databases">
        <title>A high-quality draft genome sequence of Diaporthe vaccinii, a causative agent of upright dieback and viscid rot disease in cranberry plants.</title>
        <authorList>
            <person name="Sarrasin M."/>
            <person name="Lang B.F."/>
            <person name="Burger G."/>
        </authorList>
    </citation>
    <scope>NUCLEOTIDE SEQUENCE [LARGE SCALE GENOMIC DNA]</scope>
    <source>
        <strain evidence="3 4">IS7</strain>
    </source>
</reference>
<evidence type="ECO:0000313" key="3">
    <source>
        <dbReference type="EMBL" id="KAL2281255.1"/>
    </source>
</evidence>
<comment type="caution">
    <text evidence="3">The sequence shown here is derived from an EMBL/GenBank/DDBJ whole genome shotgun (WGS) entry which is preliminary data.</text>
</comment>
<evidence type="ECO:0000256" key="2">
    <source>
        <dbReference type="SAM" id="Phobius"/>
    </source>
</evidence>
<keyword evidence="2" id="KW-0472">Membrane</keyword>
<feature type="compositionally biased region" description="Gly residues" evidence="1">
    <location>
        <begin position="133"/>
        <end position="144"/>
    </location>
</feature>
<feature type="region of interest" description="Disordered" evidence="1">
    <location>
        <begin position="63"/>
        <end position="197"/>
    </location>
</feature>
<evidence type="ECO:0000256" key="1">
    <source>
        <dbReference type="SAM" id="MobiDB-lite"/>
    </source>
</evidence>
<proteinExistence type="predicted"/>
<protein>
    <submittedName>
        <fullName evidence="3">Uncharacterized protein</fullName>
    </submittedName>
</protein>
<sequence>MAPFPMDPVSTLTLPERRTTKIYKTSHSSSSKLSKPAAIAIVVAVAVVLIAAVVVSIIMQRRRKARSRADKHSSTLPGFSTDNGDGGLYGRMPSYYAGSRDGGGQQQLHGEPGEEKHPAGDYGDYGRTSSSGYPGGEDGGGQGAAAGYHAESELEYAQAGGAGRGGGVQGRDYGRGSYEMPHVQRPPMAFNPSPAQV</sequence>
<organism evidence="3 4">
    <name type="scientific">Diaporthe vaccinii</name>
    <dbReference type="NCBI Taxonomy" id="105482"/>
    <lineage>
        <taxon>Eukaryota</taxon>
        <taxon>Fungi</taxon>
        <taxon>Dikarya</taxon>
        <taxon>Ascomycota</taxon>
        <taxon>Pezizomycotina</taxon>
        <taxon>Sordariomycetes</taxon>
        <taxon>Sordariomycetidae</taxon>
        <taxon>Diaporthales</taxon>
        <taxon>Diaporthaceae</taxon>
        <taxon>Diaporthe</taxon>
        <taxon>Diaporthe eres species complex</taxon>
    </lineage>
</organism>
<name>A0ABR4EFM8_9PEZI</name>
<gene>
    <name evidence="3" type="ORF">FJTKL_11698</name>
</gene>
<feature type="compositionally biased region" description="Gly residues" evidence="1">
    <location>
        <begin position="160"/>
        <end position="169"/>
    </location>
</feature>